<gene>
    <name evidence="7" type="ORF">DBV15_12170</name>
</gene>
<organism evidence="7 8">
    <name type="scientific">Temnothorax longispinosus</name>
    <dbReference type="NCBI Taxonomy" id="300112"/>
    <lineage>
        <taxon>Eukaryota</taxon>
        <taxon>Metazoa</taxon>
        <taxon>Ecdysozoa</taxon>
        <taxon>Arthropoda</taxon>
        <taxon>Hexapoda</taxon>
        <taxon>Insecta</taxon>
        <taxon>Pterygota</taxon>
        <taxon>Neoptera</taxon>
        <taxon>Endopterygota</taxon>
        <taxon>Hymenoptera</taxon>
        <taxon>Apocrita</taxon>
        <taxon>Aculeata</taxon>
        <taxon>Formicoidea</taxon>
        <taxon>Formicidae</taxon>
        <taxon>Myrmicinae</taxon>
        <taxon>Temnothorax</taxon>
    </lineage>
</organism>
<keyword evidence="2 5" id="KW-0863">Zinc-finger</keyword>
<dbReference type="EMBL" id="QBLH01001734">
    <property type="protein sequence ID" value="TGZ51268.1"/>
    <property type="molecule type" value="Genomic_DNA"/>
</dbReference>
<keyword evidence="3" id="KW-0862">Zinc</keyword>
<dbReference type="GO" id="GO:0008270">
    <property type="term" value="F:zinc ion binding"/>
    <property type="evidence" value="ECO:0007669"/>
    <property type="project" value="UniProtKB-KW"/>
</dbReference>
<dbReference type="PANTHER" id="PTHR46927">
    <property type="entry name" value="AGAP005574-PA"/>
    <property type="match status" value="1"/>
</dbReference>
<dbReference type="PANTHER" id="PTHR46927:SF3">
    <property type="entry name" value="THAP-TYPE DOMAIN-CONTAINING PROTEIN"/>
    <property type="match status" value="1"/>
</dbReference>
<keyword evidence="8" id="KW-1185">Reference proteome</keyword>
<protein>
    <submittedName>
        <fullName evidence="7">THAP domain-containing protein 2</fullName>
    </submittedName>
</protein>
<evidence type="ECO:0000259" key="6">
    <source>
        <dbReference type="PROSITE" id="PS50950"/>
    </source>
</evidence>
<keyword evidence="4 5" id="KW-0238">DNA-binding</keyword>
<feature type="domain" description="THAP-type" evidence="6">
    <location>
        <begin position="1"/>
        <end position="78"/>
    </location>
</feature>
<dbReference type="PROSITE" id="PS50950">
    <property type="entry name" value="ZF_THAP"/>
    <property type="match status" value="1"/>
</dbReference>
<evidence type="ECO:0000313" key="8">
    <source>
        <dbReference type="Proteomes" id="UP000310200"/>
    </source>
</evidence>
<reference evidence="7 8" key="1">
    <citation type="journal article" date="2019" name="Philos. Trans. R. Soc. Lond., B, Biol. Sci.">
        <title>Ant behaviour and brain gene expression of defending hosts depend on the ecological success of the intruding social parasite.</title>
        <authorList>
            <person name="Kaur R."/>
            <person name="Stoldt M."/>
            <person name="Jongepier E."/>
            <person name="Feldmeyer B."/>
            <person name="Menzel F."/>
            <person name="Bornberg-Bauer E."/>
            <person name="Foitzik S."/>
        </authorList>
    </citation>
    <scope>NUCLEOTIDE SEQUENCE [LARGE SCALE GENOMIC DNA]</scope>
    <source>
        <tissue evidence="7">Whole body</tissue>
    </source>
</reference>
<dbReference type="SUPFAM" id="SSF57716">
    <property type="entry name" value="Glucocorticoid receptor-like (DNA-binding domain)"/>
    <property type="match status" value="1"/>
</dbReference>
<evidence type="ECO:0000256" key="5">
    <source>
        <dbReference type="PROSITE-ProRule" id="PRU00309"/>
    </source>
</evidence>
<name>A0A4S2KTB7_9HYME</name>
<sequence>MGWCAAPFCNNSAKKGYIMKVFPRDPERRALWQRNVPRENWTATNNSYLCEVYFSPEMWEQIRDKKRKLKPGAVPTIFGFFVKKKNIDISRNEQVSKEHAKEEQVSIDRYIIIVKRSKNICTLTRILSTSYRKVSMIYCS</sequence>
<dbReference type="Pfam" id="PF05485">
    <property type="entry name" value="THAP"/>
    <property type="match status" value="1"/>
</dbReference>
<evidence type="ECO:0000256" key="4">
    <source>
        <dbReference type="ARBA" id="ARBA00023125"/>
    </source>
</evidence>
<dbReference type="InterPro" id="IPR006612">
    <property type="entry name" value="THAP_Znf"/>
</dbReference>
<evidence type="ECO:0000256" key="2">
    <source>
        <dbReference type="ARBA" id="ARBA00022771"/>
    </source>
</evidence>
<dbReference type="InterPro" id="IPR052224">
    <property type="entry name" value="THAP_domain_protein"/>
</dbReference>
<evidence type="ECO:0000313" key="7">
    <source>
        <dbReference type="EMBL" id="TGZ51268.1"/>
    </source>
</evidence>
<dbReference type="SMART" id="SM00692">
    <property type="entry name" value="DM3"/>
    <property type="match status" value="1"/>
</dbReference>
<dbReference type="GO" id="GO:0003677">
    <property type="term" value="F:DNA binding"/>
    <property type="evidence" value="ECO:0007669"/>
    <property type="project" value="UniProtKB-UniRule"/>
</dbReference>
<proteinExistence type="predicted"/>
<dbReference type="AlphaFoldDB" id="A0A4S2KTB7"/>
<evidence type="ECO:0000256" key="1">
    <source>
        <dbReference type="ARBA" id="ARBA00022723"/>
    </source>
</evidence>
<dbReference type="Proteomes" id="UP000310200">
    <property type="component" value="Unassembled WGS sequence"/>
</dbReference>
<comment type="caution">
    <text evidence="7">The sequence shown here is derived from an EMBL/GenBank/DDBJ whole genome shotgun (WGS) entry which is preliminary data.</text>
</comment>
<accession>A0A4S2KTB7</accession>
<dbReference type="SMART" id="SM00980">
    <property type="entry name" value="THAP"/>
    <property type="match status" value="1"/>
</dbReference>
<keyword evidence="1" id="KW-0479">Metal-binding</keyword>
<evidence type="ECO:0000256" key="3">
    <source>
        <dbReference type="ARBA" id="ARBA00022833"/>
    </source>
</evidence>